<dbReference type="InterPro" id="IPR029052">
    <property type="entry name" value="Metallo-depent_PP-like"/>
</dbReference>
<dbReference type="InterPro" id="IPR006146">
    <property type="entry name" value="5'-Nucleotdase_CS"/>
</dbReference>
<dbReference type="SUPFAM" id="SSF55816">
    <property type="entry name" value="5'-nucleotidase (syn. UDP-sugar hydrolase), C-terminal domain"/>
    <property type="match status" value="1"/>
</dbReference>
<feature type="compositionally biased region" description="Low complexity" evidence="2">
    <location>
        <begin position="20"/>
        <end position="39"/>
    </location>
</feature>
<evidence type="ECO:0000259" key="5">
    <source>
        <dbReference type="Pfam" id="PF02872"/>
    </source>
</evidence>
<protein>
    <submittedName>
        <fullName evidence="6">Bifunctional metallophosphatase/5'-nucleotidase</fullName>
    </submittedName>
</protein>
<dbReference type="AlphaFoldDB" id="A0A9D9DGB9"/>
<dbReference type="InterPro" id="IPR008334">
    <property type="entry name" value="5'-Nucleotdase_C"/>
</dbReference>
<name>A0A9D9DGB9_9FIRM</name>
<dbReference type="GO" id="GO:0000166">
    <property type="term" value="F:nucleotide binding"/>
    <property type="evidence" value="ECO:0007669"/>
    <property type="project" value="InterPro"/>
</dbReference>
<evidence type="ECO:0000259" key="4">
    <source>
        <dbReference type="Pfam" id="PF00149"/>
    </source>
</evidence>
<dbReference type="GO" id="GO:0016788">
    <property type="term" value="F:hydrolase activity, acting on ester bonds"/>
    <property type="evidence" value="ECO:0007669"/>
    <property type="project" value="InterPro"/>
</dbReference>
<dbReference type="InterPro" id="IPR004843">
    <property type="entry name" value="Calcineurin-like_PHP"/>
</dbReference>
<evidence type="ECO:0000256" key="2">
    <source>
        <dbReference type="SAM" id="MobiDB-lite"/>
    </source>
</evidence>
<gene>
    <name evidence="6" type="ORF">IAC61_03595</name>
</gene>
<sequence length="509" mass="56407">MKKTLLLPLLAILLACGPTESNLSSESSESEFTSSSSESRTPVEVELNDATYDFYCLNDFHGSIRELSEEHAVGMGKLFSELKRLKDADPEHTFILSAGDMFQGSLESNREYGMSVLSGMNAAGFDAMAVGNHEFDYGQSRLFDLTKAADFPFLGANIVKWENGQETSEPLSDLIGSSTIIERGGNRIGIIGAIGEGLTDDITSSAVSNCVFTDIEPIIKEEATRLREYEGCGLVILLLHDDERAIKYFDDPVENYVDGIFTGHTHSKNLSLLAGRVPVVQSYYNGHNISHFTLTVENGEIRCDEYEVMNTSYDWEVEPEIQAVIDEYLDEEFEAYASRVGGVLDNQMSRTEVANLGCKAIYEEYVDDYPDLAFAIENSQRASLYPGEVTYSDLYKASPFMNSICILNVAGSDVISGISGNCSYTDKGLTVDGIVYDEYYTVAVIDYLALHQNSRKEYDYFRSLNDDGSLIATYETYPMDLSFDYMQNELGGVIRASDFQSGQNGFGSR</sequence>
<dbReference type="Gene3D" id="3.60.21.10">
    <property type="match status" value="1"/>
</dbReference>
<dbReference type="InterPro" id="IPR006179">
    <property type="entry name" value="5_nucleotidase/apyrase"/>
</dbReference>
<dbReference type="GO" id="GO:0009166">
    <property type="term" value="P:nucleotide catabolic process"/>
    <property type="evidence" value="ECO:0007669"/>
    <property type="project" value="InterPro"/>
</dbReference>
<keyword evidence="1 3" id="KW-0732">Signal</keyword>
<feature type="domain" description="Calcineurin-like phosphoesterase" evidence="4">
    <location>
        <begin position="54"/>
        <end position="267"/>
    </location>
</feature>
<dbReference type="PANTHER" id="PTHR11575:SF24">
    <property type="entry name" value="5'-NUCLEOTIDASE"/>
    <property type="match status" value="1"/>
</dbReference>
<evidence type="ECO:0000313" key="7">
    <source>
        <dbReference type="Proteomes" id="UP000823634"/>
    </source>
</evidence>
<dbReference type="Gene3D" id="3.90.780.10">
    <property type="entry name" value="5'-Nucleotidase, C-terminal domain"/>
    <property type="match status" value="1"/>
</dbReference>
<dbReference type="GO" id="GO:0046872">
    <property type="term" value="F:metal ion binding"/>
    <property type="evidence" value="ECO:0007669"/>
    <property type="project" value="InterPro"/>
</dbReference>
<proteinExistence type="predicted"/>
<reference evidence="6" key="1">
    <citation type="submission" date="2020-10" db="EMBL/GenBank/DDBJ databases">
        <authorList>
            <person name="Gilroy R."/>
        </authorList>
    </citation>
    <scope>NUCLEOTIDE SEQUENCE</scope>
    <source>
        <strain evidence="6">17113</strain>
    </source>
</reference>
<feature type="signal peptide" evidence="3">
    <location>
        <begin position="1"/>
        <end position="21"/>
    </location>
</feature>
<dbReference type="Pfam" id="PF00149">
    <property type="entry name" value="Metallophos"/>
    <property type="match status" value="1"/>
</dbReference>
<dbReference type="Pfam" id="PF02872">
    <property type="entry name" value="5_nucleotid_C"/>
    <property type="match status" value="1"/>
</dbReference>
<comment type="caution">
    <text evidence="6">The sequence shown here is derived from an EMBL/GenBank/DDBJ whole genome shotgun (WGS) entry which is preliminary data.</text>
</comment>
<evidence type="ECO:0000313" key="6">
    <source>
        <dbReference type="EMBL" id="MBO8426387.1"/>
    </source>
</evidence>
<feature type="domain" description="5'-Nucleotidase C-terminal" evidence="5">
    <location>
        <begin position="347"/>
        <end position="414"/>
    </location>
</feature>
<reference evidence="6" key="2">
    <citation type="journal article" date="2021" name="PeerJ">
        <title>Extensive microbial diversity within the chicken gut microbiome revealed by metagenomics and culture.</title>
        <authorList>
            <person name="Gilroy R."/>
            <person name="Ravi A."/>
            <person name="Getino M."/>
            <person name="Pursley I."/>
            <person name="Horton D.L."/>
            <person name="Alikhan N.F."/>
            <person name="Baker D."/>
            <person name="Gharbi K."/>
            <person name="Hall N."/>
            <person name="Watson M."/>
            <person name="Adriaenssens E.M."/>
            <person name="Foster-Nyarko E."/>
            <person name="Jarju S."/>
            <person name="Secka A."/>
            <person name="Antonio M."/>
            <person name="Oren A."/>
            <person name="Chaudhuri R.R."/>
            <person name="La Ragione R."/>
            <person name="Hildebrand F."/>
            <person name="Pallen M.J."/>
        </authorList>
    </citation>
    <scope>NUCLEOTIDE SEQUENCE</scope>
    <source>
        <strain evidence="6">17113</strain>
    </source>
</reference>
<dbReference type="PROSITE" id="PS51257">
    <property type="entry name" value="PROKAR_LIPOPROTEIN"/>
    <property type="match status" value="1"/>
</dbReference>
<feature type="region of interest" description="Disordered" evidence="2">
    <location>
        <begin position="20"/>
        <end position="42"/>
    </location>
</feature>
<organism evidence="6 7">
    <name type="scientific">Candidatus Alloenteromonas pullistercoris</name>
    <dbReference type="NCBI Taxonomy" id="2840785"/>
    <lineage>
        <taxon>Bacteria</taxon>
        <taxon>Bacillati</taxon>
        <taxon>Bacillota</taxon>
        <taxon>Bacillota incertae sedis</taxon>
        <taxon>Candidatus Alloenteromonas</taxon>
    </lineage>
</organism>
<dbReference type="Proteomes" id="UP000823634">
    <property type="component" value="Unassembled WGS sequence"/>
</dbReference>
<dbReference type="PROSITE" id="PS00786">
    <property type="entry name" value="5_NUCLEOTIDASE_2"/>
    <property type="match status" value="1"/>
</dbReference>
<dbReference type="PANTHER" id="PTHR11575">
    <property type="entry name" value="5'-NUCLEOTIDASE-RELATED"/>
    <property type="match status" value="1"/>
</dbReference>
<evidence type="ECO:0000256" key="1">
    <source>
        <dbReference type="ARBA" id="ARBA00022729"/>
    </source>
</evidence>
<dbReference type="SUPFAM" id="SSF56300">
    <property type="entry name" value="Metallo-dependent phosphatases"/>
    <property type="match status" value="1"/>
</dbReference>
<evidence type="ECO:0000256" key="3">
    <source>
        <dbReference type="SAM" id="SignalP"/>
    </source>
</evidence>
<dbReference type="EMBL" id="JADINA010000024">
    <property type="protein sequence ID" value="MBO8426387.1"/>
    <property type="molecule type" value="Genomic_DNA"/>
</dbReference>
<dbReference type="InterPro" id="IPR036907">
    <property type="entry name" value="5'-Nucleotdase_C_sf"/>
</dbReference>
<feature type="chain" id="PRO_5039263276" evidence="3">
    <location>
        <begin position="22"/>
        <end position="509"/>
    </location>
</feature>
<accession>A0A9D9DGB9</accession>